<dbReference type="AlphaFoldDB" id="A0A2W1BM59"/>
<protein>
    <submittedName>
        <fullName evidence="1">Uncharacterized protein</fullName>
    </submittedName>
</protein>
<sequence>MGIRLRSPSVTRLYRGLHTKAADAGGTARRPNPPALFCTIMPPACARAGKPAGQHADAAGIPLTLHSHSLTHHVLLINV</sequence>
<gene>
    <name evidence="1" type="primary">HaOG204938</name>
    <name evidence="1" type="ORF">B5X24_HaOG204938</name>
</gene>
<organism evidence="1 2">
    <name type="scientific">Helicoverpa armigera</name>
    <name type="common">Cotton bollworm</name>
    <name type="synonym">Heliothis armigera</name>
    <dbReference type="NCBI Taxonomy" id="29058"/>
    <lineage>
        <taxon>Eukaryota</taxon>
        <taxon>Metazoa</taxon>
        <taxon>Ecdysozoa</taxon>
        <taxon>Arthropoda</taxon>
        <taxon>Hexapoda</taxon>
        <taxon>Insecta</taxon>
        <taxon>Pterygota</taxon>
        <taxon>Neoptera</taxon>
        <taxon>Endopterygota</taxon>
        <taxon>Lepidoptera</taxon>
        <taxon>Glossata</taxon>
        <taxon>Ditrysia</taxon>
        <taxon>Noctuoidea</taxon>
        <taxon>Noctuidae</taxon>
        <taxon>Heliothinae</taxon>
        <taxon>Helicoverpa</taxon>
    </lineage>
</organism>
<dbReference type="Proteomes" id="UP000249218">
    <property type="component" value="Unassembled WGS sequence"/>
</dbReference>
<proteinExistence type="predicted"/>
<dbReference type="EMBL" id="KZ149967">
    <property type="protein sequence ID" value="PZC76162.1"/>
    <property type="molecule type" value="Genomic_DNA"/>
</dbReference>
<evidence type="ECO:0000313" key="2">
    <source>
        <dbReference type="Proteomes" id="UP000249218"/>
    </source>
</evidence>
<name>A0A2W1BM59_HELAM</name>
<accession>A0A2W1BM59</accession>
<keyword evidence="2" id="KW-1185">Reference proteome</keyword>
<reference evidence="1 2" key="1">
    <citation type="journal article" date="2017" name="BMC Biol.">
        <title>Genomic innovations, transcriptional plasticity and gene loss underlying the evolution and divergence of two highly polyphagous and invasive Helicoverpa pest species.</title>
        <authorList>
            <person name="Pearce S.L."/>
            <person name="Clarke D.F."/>
            <person name="East P.D."/>
            <person name="Elfekih S."/>
            <person name="Gordon K.H."/>
            <person name="Jermiin L.S."/>
            <person name="McGaughran A."/>
            <person name="Oakeshott J.G."/>
            <person name="Papanikolaou A."/>
            <person name="Perera O.P."/>
            <person name="Rane R.V."/>
            <person name="Richards S."/>
            <person name="Tay W.T."/>
            <person name="Walsh T.K."/>
            <person name="Anderson A."/>
            <person name="Anderson C.J."/>
            <person name="Asgari S."/>
            <person name="Board P.G."/>
            <person name="Bretschneider A."/>
            <person name="Campbell P.M."/>
            <person name="Chertemps T."/>
            <person name="Christeller J.T."/>
            <person name="Coppin C.W."/>
            <person name="Downes S.J."/>
            <person name="Duan G."/>
            <person name="Farnsworth C.A."/>
            <person name="Good R.T."/>
            <person name="Han L.B."/>
            <person name="Han Y.C."/>
            <person name="Hatje K."/>
            <person name="Horne I."/>
            <person name="Huang Y.P."/>
            <person name="Hughes D.S."/>
            <person name="Jacquin-Joly E."/>
            <person name="James W."/>
            <person name="Jhangiani S."/>
            <person name="Kollmar M."/>
            <person name="Kuwar S.S."/>
            <person name="Li S."/>
            <person name="Liu N.Y."/>
            <person name="Maibeche M.T."/>
            <person name="Miller J.R."/>
            <person name="Montagne N."/>
            <person name="Perry T."/>
            <person name="Qu J."/>
            <person name="Song S.V."/>
            <person name="Sutton G.G."/>
            <person name="Vogel H."/>
            <person name="Walenz B.P."/>
            <person name="Xu W."/>
            <person name="Zhang H.J."/>
            <person name="Zou Z."/>
            <person name="Batterham P."/>
            <person name="Edwards O.R."/>
            <person name="Feyereisen R."/>
            <person name="Gibbs R.A."/>
            <person name="Heckel D.G."/>
            <person name="McGrath A."/>
            <person name="Robin C."/>
            <person name="Scherer S.E."/>
            <person name="Worley K.C."/>
            <person name="Wu Y.D."/>
        </authorList>
    </citation>
    <scope>NUCLEOTIDE SEQUENCE [LARGE SCALE GENOMIC DNA]</scope>
    <source>
        <strain evidence="1">Harm_GR_Male_#8</strain>
        <tissue evidence="1">Whole organism</tissue>
    </source>
</reference>
<evidence type="ECO:0000313" key="1">
    <source>
        <dbReference type="EMBL" id="PZC76162.1"/>
    </source>
</evidence>